<dbReference type="RefSeq" id="WP_100496962.1">
    <property type="nucleotide sequence ID" value="NZ_PGLQ01000007.1"/>
</dbReference>
<dbReference type="InterPro" id="IPR044068">
    <property type="entry name" value="CB"/>
</dbReference>
<dbReference type="EMBL" id="PGLQ01000007">
    <property type="protein sequence ID" value="PJM78554.1"/>
    <property type="molecule type" value="Genomic_DNA"/>
</dbReference>
<evidence type="ECO:0000256" key="2">
    <source>
        <dbReference type="ARBA" id="ARBA00023125"/>
    </source>
</evidence>
<evidence type="ECO:0000256" key="4">
    <source>
        <dbReference type="PROSITE-ProRule" id="PRU01248"/>
    </source>
</evidence>
<dbReference type="InterPro" id="IPR050090">
    <property type="entry name" value="Tyrosine_recombinase_XerCD"/>
</dbReference>
<accession>A0A2M9HP02</accession>
<dbReference type="InterPro" id="IPR002104">
    <property type="entry name" value="Integrase_catalytic"/>
</dbReference>
<dbReference type="GO" id="GO:0003677">
    <property type="term" value="F:DNA binding"/>
    <property type="evidence" value="ECO:0007669"/>
    <property type="project" value="UniProtKB-UniRule"/>
</dbReference>
<evidence type="ECO:0000259" key="6">
    <source>
        <dbReference type="PROSITE" id="PS51900"/>
    </source>
</evidence>
<comment type="caution">
    <text evidence="7">The sequence shown here is derived from an EMBL/GenBank/DDBJ whole genome shotgun (WGS) entry which is preliminary data.</text>
</comment>
<dbReference type="PROSITE" id="PS51900">
    <property type="entry name" value="CB"/>
    <property type="match status" value="1"/>
</dbReference>
<evidence type="ECO:0000259" key="5">
    <source>
        <dbReference type="PROSITE" id="PS51898"/>
    </source>
</evidence>
<name>A0A2M9HP02_9BIFI</name>
<protein>
    <recommendedName>
        <fullName evidence="9">Site-specific integrase</fullName>
    </recommendedName>
</protein>
<dbReference type="Gene3D" id="1.10.150.130">
    <property type="match status" value="1"/>
</dbReference>
<evidence type="ECO:0000256" key="3">
    <source>
        <dbReference type="ARBA" id="ARBA00023172"/>
    </source>
</evidence>
<organism evidence="7 8">
    <name type="scientific">Bifidobacterium scaligerum</name>
    <dbReference type="NCBI Taxonomy" id="2052656"/>
    <lineage>
        <taxon>Bacteria</taxon>
        <taxon>Bacillati</taxon>
        <taxon>Actinomycetota</taxon>
        <taxon>Actinomycetes</taxon>
        <taxon>Bifidobacteriales</taxon>
        <taxon>Bifidobacteriaceae</taxon>
        <taxon>Bifidobacterium</taxon>
    </lineage>
</organism>
<dbReference type="Pfam" id="PF00589">
    <property type="entry name" value="Phage_integrase"/>
    <property type="match status" value="1"/>
</dbReference>
<gene>
    <name evidence="7" type="ORF">CUU80_08905</name>
</gene>
<proteinExistence type="inferred from homology"/>
<dbReference type="OrthoDB" id="148546at2"/>
<dbReference type="PANTHER" id="PTHR30349">
    <property type="entry name" value="PHAGE INTEGRASE-RELATED"/>
    <property type="match status" value="1"/>
</dbReference>
<dbReference type="Gene3D" id="1.10.443.10">
    <property type="entry name" value="Intergrase catalytic core"/>
    <property type="match status" value="1"/>
</dbReference>
<evidence type="ECO:0000313" key="7">
    <source>
        <dbReference type="EMBL" id="PJM78554.1"/>
    </source>
</evidence>
<keyword evidence="3" id="KW-0233">DNA recombination</keyword>
<dbReference type="Proteomes" id="UP000228755">
    <property type="component" value="Unassembled WGS sequence"/>
</dbReference>
<dbReference type="AlphaFoldDB" id="A0A2M9HP02"/>
<dbReference type="GO" id="GO:0006310">
    <property type="term" value="P:DNA recombination"/>
    <property type="evidence" value="ECO:0007669"/>
    <property type="project" value="UniProtKB-KW"/>
</dbReference>
<keyword evidence="2 4" id="KW-0238">DNA-binding</keyword>
<dbReference type="InterPro" id="IPR013762">
    <property type="entry name" value="Integrase-like_cat_sf"/>
</dbReference>
<dbReference type="PROSITE" id="PS51898">
    <property type="entry name" value="TYR_RECOMBINASE"/>
    <property type="match status" value="1"/>
</dbReference>
<dbReference type="InterPro" id="IPR011010">
    <property type="entry name" value="DNA_brk_join_enz"/>
</dbReference>
<dbReference type="GO" id="GO:0015074">
    <property type="term" value="P:DNA integration"/>
    <property type="evidence" value="ECO:0007669"/>
    <property type="project" value="InterPro"/>
</dbReference>
<reference evidence="7 8" key="1">
    <citation type="submission" date="2017-11" db="EMBL/GenBank/DDBJ databases">
        <title>Draft genome sequences of strains TRE 1, TRE D, TRE H and TRI 7, isolated from tamarins, belonging to four potential novel Bifidobacterium species.</title>
        <authorList>
            <person name="Mattarelli P."/>
            <person name="Modesto M."/>
            <person name="Bonetti A."/>
            <person name="Puglisi E."/>
            <person name="Morelli L."/>
        </authorList>
    </citation>
    <scope>NUCLEOTIDE SEQUENCE [LARGE SCALE GENOMIC DNA]</scope>
    <source>
        <strain evidence="8">TRED</strain>
    </source>
</reference>
<evidence type="ECO:0000256" key="1">
    <source>
        <dbReference type="ARBA" id="ARBA00008857"/>
    </source>
</evidence>
<dbReference type="PANTHER" id="PTHR30349:SF41">
    <property type="entry name" value="INTEGRASE_RECOMBINASE PROTEIN MJ0367-RELATED"/>
    <property type="match status" value="1"/>
</dbReference>
<sequence>MDDKRTLKKAPYGEGTIFWSESMRMYVARFPASMYGRKVSGYGKTRETAVANRAKAVERLIKSTQRLVKNPVGKILDDYYAWLDGSNRKQNTVYGKKQRLNKYLKPYMTKPIMRFTENDILDILQRARKEAKAEENSRIANQIYSEINQFLNYAMKRKYIKENPIVLIEKPSYKSKARQDNELYIDERIRLGKELLQFTANHADKYGTMYGILLIASLGLRTSEIRGLTWDCFEHLDDKDNAILNVKQQYQKNRTTGKMELVEWTKTDSGFRKIALPESWRKNLWDYRSWQYNLAIFGVIRSAKNLGNFCFVNKFGNPFSDPILAKYWHDLKNAYEQERQKTDRNYKLSDLDKNMRLYDMRHVCASLLISSGQATIDQLRPILGHMDRRMTEYYTHLTMESERKIMNNIPQLIGGIKNTLK</sequence>
<feature type="domain" description="Core-binding (CB)" evidence="6">
    <location>
        <begin position="70"/>
        <end position="155"/>
    </location>
</feature>
<evidence type="ECO:0008006" key="9">
    <source>
        <dbReference type="Google" id="ProtNLM"/>
    </source>
</evidence>
<comment type="similarity">
    <text evidence="1">Belongs to the 'phage' integrase family.</text>
</comment>
<dbReference type="SUPFAM" id="SSF56349">
    <property type="entry name" value="DNA breaking-rejoining enzymes"/>
    <property type="match status" value="1"/>
</dbReference>
<feature type="domain" description="Tyr recombinase" evidence="5">
    <location>
        <begin position="178"/>
        <end position="407"/>
    </location>
</feature>
<evidence type="ECO:0000313" key="8">
    <source>
        <dbReference type="Proteomes" id="UP000228755"/>
    </source>
</evidence>
<keyword evidence="8" id="KW-1185">Reference proteome</keyword>
<dbReference type="InterPro" id="IPR010998">
    <property type="entry name" value="Integrase_recombinase_N"/>
</dbReference>